<dbReference type="SUPFAM" id="SSF81653">
    <property type="entry name" value="Calcium ATPase, transduction domain A"/>
    <property type="match status" value="1"/>
</dbReference>
<dbReference type="InterPro" id="IPR006121">
    <property type="entry name" value="HMA_dom"/>
</dbReference>
<dbReference type="InterPro" id="IPR059000">
    <property type="entry name" value="ATPase_P-type_domA"/>
</dbReference>
<dbReference type="CDD" id="cd00371">
    <property type="entry name" value="HMA"/>
    <property type="match status" value="1"/>
</dbReference>
<feature type="transmembrane region" description="Helical" evidence="13">
    <location>
        <begin position="216"/>
        <end position="234"/>
    </location>
</feature>
<dbReference type="PRINTS" id="PR00119">
    <property type="entry name" value="CATATPASE"/>
</dbReference>
<evidence type="ECO:0000256" key="7">
    <source>
        <dbReference type="ARBA" id="ARBA00022723"/>
    </source>
</evidence>
<dbReference type="InterPro" id="IPR023214">
    <property type="entry name" value="HAD_sf"/>
</dbReference>
<dbReference type="NCBIfam" id="TIGR01494">
    <property type="entry name" value="ATPase_P-type"/>
    <property type="match status" value="1"/>
</dbReference>
<feature type="transmembrane region" description="Helical" evidence="13">
    <location>
        <begin position="451"/>
        <end position="476"/>
    </location>
</feature>
<feature type="domain" description="HMA" evidence="14">
    <location>
        <begin position="90"/>
        <end position="156"/>
    </location>
</feature>
<evidence type="ECO:0000256" key="4">
    <source>
        <dbReference type="ARBA" id="ARBA00022475"/>
    </source>
</evidence>
<dbReference type="EMBL" id="CP120682">
    <property type="protein sequence ID" value="WKN35477.1"/>
    <property type="molecule type" value="Genomic_DNA"/>
</dbReference>
<keyword evidence="9" id="KW-1278">Translocase</keyword>
<reference evidence="15" key="1">
    <citation type="journal article" date="2023" name="Comput. Struct. Biotechnol. J.">
        <title>Discovery of a novel marine Bacteroidetes with a rich repertoire of carbohydrate-active enzymes.</title>
        <authorList>
            <person name="Chen B."/>
            <person name="Liu G."/>
            <person name="Chen Q."/>
            <person name="Wang H."/>
            <person name="Liu L."/>
            <person name="Tang K."/>
        </authorList>
    </citation>
    <scope>NUCLEOTIDE SEQUENCE</scope>
    <source>
        <strain evidence="15">TK19036</strain>
    </source>
</reference>
<dbReference type="PROSITE" id="PS00154">
    <property type="entry name" value="ATPASE_E1_E2"/>
    <property type="match status" value="1"/>
</dbReference>
<dbReference type="InterPro" id="IPR021993">
    <property type="entry name" value="ATPase-cat-bd"/>
</dbReference>
<comment type="subcellular location">
    <subcellularLocation>
        <location evidence="1">Cell membrane</location>
        <topology evidence="1">Multi-pass membrane protein</topology>
    </subcellularLocation>
</comment>
<dbReference type="GO" id="GO:0005886">
    <property type="term" value="C:plasma membrane"/>
    <property type="evidence" value="ECO:0007669"/>
    <property type="project" value="UniProtKB-SubCell"/>
</dbReference>
<keyword evidence="12 13" id="KW-0472">Membrane</keyword>
<feature type="transmembrane region" description="Helical" evidence="13">
    <location>
        <begin position="769"/>
        <end position="791"/>
    </location>
</feature>
<dbReference type="GO" id="GO:0043682">
    <property type="term" value="F:P-type divalent copper transporter activity"/>
    <property type="evidence" value="ECO:0007669"/>
    <property type="project" value="TreeGrafter"/>
</dbReference>
<dbReference type="InterPro" id="IPR036412">
    <property type="entry name" value="HAD-like_sf"/>
</dbReference>
<name>A0AA49GJP9_9BACT</name>
<evidence type="ECO:0000256" key="11">
    <source>
        <dbReference type="ARBA" id="ARBA00023065"/>
    </source>
</evidence>
<dbReference type="InterPro" id="IPR018303">
    <property type="entry name" value="ATPase_P-typ_P_site"/>
</dbReference>
<keyword evidence="11" id="KW-0406">Ion transport</keyword>
<evidence type="ECO:0000256" key="1">
    <source>
        <dbReference type="ARBA" id="ARBA00004651"/>
    </source>
</evidence>
<proteinExistence type="inferred from homology"/>
<dbReference type="InterPro" id="IPR036163">
    <property type="entry name" value="HMA_dom_sf"/>
</dbReference>
<dbReference type="GO" id="GO:0016887">
    <property type="term" value="F:ATP hydrolysis activity"/>
    <property type="evidence" value="ECO:0007669"/>
    <property type="project" value="InterPro"/>
</dbReference>
<dbReference type="Gene3D" id="3.40.1110.10">
    <property type="entry name" value="Calcium-transporting ATPase, cytoplasmic domain N"/>
    <property type="match status" value="1"/>
</dbReference>
<keyword evidence="10 13" id="KW-1133">Transmembrane helix</keyword>
<dbReference type="InterPro" id="IPR023298">
    <property type="entry name" value="ATPase_P-typ_TM_dom_sf"/>
</dbReference>
<evidence type="ECO:0000256" key="3">
    <source>
        <dbReference type="ARBA" id="ARBA00022448"/>
    </source>
</evidence>
<keyword evidence="3" id="KW-0813">Transport</keyword>
<reference evidence="15" key="2">
    <citation type="journal article" date="2024" name="Antonie Van Leeuwenhoek">
        <title>Roseihalotalea indica gen. nov., sp. nov., a halophilic Bacteroidetes from mesopelagic Southwest Indian Ocean with higher carbohydrate metabolic potential.</title>
        <authorList>
            <person name="Chen B."/>
            <person name="Zhang M."/>
            <person name="Lin D."/>
            <person name="Ye J."/>
            <person name="Tang K."/>
        </authorList>
    </citation>
    <scope>NUCLEOTIDE SEQUENCE</scope>
    <source>
        <strain evidence="15">TK19036</strain>
    </source>
</reference>
<dbReference type="InterPro" id="IPR008250">
    <property type="entry name" value="ATPase_P-typ_transduc_dom_A_sf"/>
</dbReference>
<keyword evidence="5" id="KW-0597">Phosphoprotein</keyword>
<dbReference type="PANTHER" id="PTHR43520:SF5">
    <property type="entry name" value="CATION-TRANSPORTING P-TYPE ATPASE-RELATED"/>
    <property type="match status" value="1"/>
</dbReference>
<dbReference type="SUPFAM" id="SSF56784">
    <property type="entry name" value="HAD-like"/>
    <property type="match status" value="1"/>
</dbReference>
<evidence type="ECO:0000256" key="13">
    <source>
        <dbReference type="SAM" id="Phobius"/>
    </source>
</evidence>
<dbReference type="GO" id="GO:0005507">
    <property type="term" value="F:copper ion binding"/>
    <property type="evidence" value="ECO:0007669"/>
    <property type="project" value="TreeGrafter"/>
</dbReference>
<dbReference type="AlphaFoldDB" id="A0AA49GJP9"/>
<dbReference type="Gene3D" id="2.70.150.10">
    <property type="entry name" value="Calcium-transporting ATPase, cytoplasmic transduction domain A"/>
    <property type="match status" value="1"/>
</dbReference>
<dbReference type="Gene3D" id="3.40.50.1000">
    <property type="entry name" value="HAD superfamily/HAD-like"/>
    <property type="match status" value="1"/>
</dbReference>
<dbReference type="Pfam" id="PF00122">
    <property type="entry name" value="E1-E2_ATPase"/>
    <property type="match status" value="1"/>
</dbReference>
<accession>A0AA49GJP9</accession>
<dbReference type="PANTHER" id="PTHR43520">
    <property type="entry name" value="ATP7, ISOFORM B"/>
    <property type="match status" value="1"/>
</dbReference>
<sequence>MNVTDTKMTCFHCGEDCRNEPIVLHEKPFCCEGCKTVYEILNSSELCEYYELEKAPGTTQKQPSTQSQYAFLDQESIAQSLLDFQEGTTAKITLYIPSVHCSSCIWLLENLFRLHEGIHQSRVQFLKKEVSITFYTDQISLREIAELLSSLGYAPDISLASAQAKKPEKGNKNNKSLAIKTGIAGFCFGNAMLLSLPEYLDSRFLLEASYRQFFGYLNLLLALPVFFYAANGYFTSAWKGLSHRYINLDVPISLGILALFGRSAYEILTHTGTGYVDSLNGLVFFLLIGQWYQSKTYQALSYERDYASYFPVSVTKLVNDQEITTPLHSLEVGDRVLLRNHELIPADSILLKGHASIDYSFVTGESEPISKQSGDLLYAGGRQMGSSLVIEVQKPVASSYLTQLWNQSVFQKSPTASLTSLANNVSRYFTLAILLISVGTALYWYEHDRSMLLNAVTSVLIVACPCALALSIPFAYGHTLRIFGKQGLYLKNADVVEKMAKIDHIIFDKTGTITQAQPQELPFVGESLSVEEKAMLRSVVRNSSHPLSQAIYHSINASLPLKPLRAFEEQPGLGIVAQVDGNQWKVGAASWVTPTPQADTRATRVYVNMNEQVKGYYEFNNQYRAGFTELMLQLHPHYTTHLVSGDQDQTKKALVSYFDHLHFRQSPMDKLNYVKQLEQQGHLPMMIGDGLNDAGALKQSYVGIAVADNVYHFSPACDAILSAPHLSRVGSFLRLAKASEWVVKAAFLLSFVYNAIGISFAVSGLLTPLLAAILMPLSSVTVVGFITLAIYQQAHELNLTDTSGTTRMRRTPKKLPH</sequence>
<dbReference type="Gene3D" id="3.30.70.100">
    <property type="match status" value="1"/>
</dbReference>
<dbReference type="InterPro" id="IPR023299">
    <property type="entry name" value="ATPase_P-typ_cyto_dom_N"/>
</dbReference>
<evidence type="ECO:0000313" key="15">
    <source>
        <dbReference type="EMBL" id="WKN35477.1"/>
    </source>
</evidence>
<evidence type="ECO:0000256" key="10">
    <source>
        <dbReference type="ARBA" id="ARBA00022989"/>
    </source>
</evidence>
<dbReference type="Pfam" id="PF00403">
    <property type="entry name" value="HMA"/>
    <property type="match status" value="1"/>
</dbReference>
<keyword evidence="8" id="KW-0460">Magnesium</keyword>
<dbReference type="PROSITE" id="PS50846">
    <property type="entry name" value="HMA_2"/>
    <property type="match status" value="1"/>
</dbReference>
<dbReference type="PRINTS" id="PR00943">
    <property type="entry name" value="CUATPASE"/>
</dbReference>
<dbReference type="Pfam" id="PF12156">
    <property type="entry name" value="ATPase-cat_bd"/>
    <property type="match status" value="1"/>
</dbReference>
<evidence type="ECO:0000256" key="6">
    <source>
        <dbReference type="ARBA" id="ARBA00022692"/>
    </source>
</evidence>
<dbReference type="GO" id="GO:0055070">
    <property type="term" value="P:copper ion homeostasis"/>
    <property type="evidence" value="ECO:0007669"/>
    <property type="project" value="TreeGrafter"/>
</dbReference>
<evidence type="ECO:0000256" key="2">
    <source>
        <dbReference type="ARBA" id="ARBA00006024"/>
    </source>
</evidence>
<gene>
    <name evidence="15" type="ORF">K4G66_24185</name>
</gene>
<dbReference type="InterPro" id="IPR001757">
    <property type="entry name" value="P_typ_ATPase"/>
</dbReference>
<dbReference type="SUPFAM" id="SSF81665">
    <property type="entry name" value="Calcium ATPase, transmembrane domain M"/>
    <property type="match status" value="1"/>
</dbReference>
<dbReference type="GO" id="GO:0005524">
    <property type="term" value="F:ATP binding"/>
    <property type="evidence" value="ECO:0007669"/>
    <property type="project" value="InterPro"/>
</dbReference>
<feature type="transmembrane region" description="Helical" evidence="13">
    <location>
        <begin position="741"/>
        <end position="763"/>
    </location>
</feature>
<feature type="transmembrane region" description="Helical" evidence="13">
    <location>
        <begin position="428"/>
        <end position="445"/>
    </location>
</feature>
<protein>
    <submittedName>
        <fullName evidence="15">Heavy metal translocating P-type ATPase metal-binding domain-containing protein</fullName>
    </submittedName>
</protein>
<keyword evidence="7" id="KW-0479">Metal-binding</keyword>
<dbReference type="SUPFAM" id="SSF55008">
    <property type="entry name" value="HMA, heavy metal-associated domain"/>
    <property type="match status" value="1"/>
</dbReference>
<keyword evidence="6 13" id="KW-0812">Transmembrane</keyword>
<evidence type="ECO:0000256" key="12">
    <source>
        <dbReference type="ARBA" id="ARBA00023136"/>
    </source>
</evidence>
<evidence type="ECO:0000256" key="8">
    <source>
        <dbReference type="ARBA" id="ARBA00022842"/>
    </source>
</evidence>
<evidence type="ECO:0000259" key="14">
    <source>
        <dbReference type="PROSITE" id="PS50846"/>
    </source>
</evidence>
<organism evidence="15">
    <name type="scientific">Roseihalotalea indica</name>
    <dbReference type="NCBI Taxonomy" id="2867963"/>
    <lineage>
        <taxon>Bacteria</taxon>
        <taxon>Pseudomonadati</taxon>
        <taxon>Bacteroidota</taxon>
        <taxon>Cytophagia</taxon>
        <taxon>Cytophagales</taxon>
        <taxon>Catalimonadaceae</taxon>
        <taxon>Roseihalotalea</taxon>
    </lineage>
</organism>
<dbReference type="Pfam" id="PF00702">
    <property type="entry name" value="Hydrolase"/>
    <property type="match status" value="1"/>
</dbReference>
<evidence type="ECO:0000256" key="5">
    <source>
        <dbReference type="ARBA" id="ARBA00022553"/>
    </source>
</evidence>
<keyword evidence="4" id="KW-1003">Cell membrane</keyword>
<comment type="similarity">
    <text evidence="2">Belongs to the cation transport ATPase (P-type) (TC 3.A.3) family. Type IB subfamily.</text>
</comment>
<evidence type="ECO:0000256" key="9">
    <source>
        <dbReference type="ARBA" id="ARBA00022967"/>
    </source>
</evidence>
<feature type="transmembrane region" description="Helical" evidence="13">
    <location>
        <begin position="274"/>
        <end position="292"/>
    </location>
</feature>